<protein>
    <submittedName>
        <fullName evidence="1">Uncharacterized protein</fullName>
    </submittedName>
</protein>
<dbReference type="EMBL" id="JANPWB010000004">
    <property type="protein sequence ID" value="KAJ1192321.1"/>
    <property type="molecule type" value="Genomic_DNA"/>
</dbReference>
<evidence type="ECO:0000313" key="1">
    <source>
        <dbReference type="EMBL" id="KAJ1192321.1"/>
    </source>
</evidence>
<evidence type="ECO:0000313" key="2">
    <source>
        <dbReference type="Proteomes" id="UP001066276"/>
    </source>
</evidence>
<reference evidence="1" key="1">
    <citation type="journal article" date="2022" name="bioRxiv">
        <title>Sequencing and chromosome-scale assembly of the giantPleurodeles waltlgenome.</title>
        <authorList>
            <person name="Brown T."/>
            <person name="Elewa A."/>
            <person name="Iarovenko S."/>
            <person name="Subramanian E."/>
            <person name="Araus A.J."/>
            <person name="Petzold A."/>
            <person name="Susuki M."/>
            <person name="Suzuki K.-i.T."/>
            <person name="Hayashi T."/>
            <person name="Toyoda A."/>
            <person name="Oliveira C."/>
            <person name="Osipova E."/>
            <person name="Leigh N.D."/>
            <person name="Simon A."/>
            <person name="Yun M.H."/>
        </authorList>
    </citation>
    <scope>NUCLEOTIDE SEQUENCE</scope>
    <source>
        <strain evidence="1">20211129_DDA</strain>
        <tissue evidence="1">Liver</tissue>
    </source>
</reference>
<dbReference type="AlphaFoldDB" id="A0AAV7UUW1"/>
<proteinExistence type="predicted"/>
<keyword evidence="2" id="KW-1185">Reference proteome</keyword>
<name>A0AAV7UUW1_PLEWA</name>
<dbReference type="Proteomes" id="UP001066276">
    <property type="component" value="Chromosome 2_2"/>
</dbReference>
<comment type="caution">
    <text evidence="1">The sequence shown here is derived from an EMBL/GenBank/DDBJ whole genome shotgun (WGS) entry which is preliminary data.</text>
</comment>
<sequence>MCSNSERNTTRTKKIQLPIVNLNREINKLVRRQLECKTKEMSKKISLLKRRRSRLKLETRRKEVDDRWIALREAAVKRNPSKFWAIISAGCGSRKTLFAPPIAEDDWKRYIQALYAENGVMDLGREVSALNGGGETDITGPPTITELERIINSMGSSGAMGPMRFR</sequence>
<accession>A0AAV7UUW1</accession>
<gene>
    <name evidence="1" type="ORF">NDU88_001632</name>
</gene>
<organism evidence="1 2">
    <name type="scientific">Pleurodeles waltl</name>
    <name type="common">Iberian ribbed newt</name>
    <dbReference type="NCBI Taxonomy" id="8319"/>
    <lineage>
        <taxon>Eukaryota</taxon>
        <taxon>Metazoa</taxon>
        <taxon>Chordata</taxon>
        <taxon>Craniata</taxon>
        <taxon>Vertebrata</taxon>
        <taxon>Euteleostomi</taxon>
        <taxon>Amphibia</taxon>
        <taxon>Batrachia</taxon>
        <taxon>Caudata</taxon>
        <taxon>Salamandroidea</taxon>
        <taxon>Salamandridae</taxon>
        <taxon>Pleurodelinae</taxon>
        <taxon>Pleurodeles</taxon>
    </lineage>
</organism>